<dbReference type="EMBL" id="SRXT01000010">
    <property type="protein sequence ID" value="TGX48738.1"/>
    <property type="molecule type" value="Genomic_DNA"/>
</dbReference>
<feature type="domain" description="RNA polymerase sigma factor 70 region 4 type 2" evidence="6">
    <location>
        <begin position="128"/>
        <end position="180"/>
    </location>
</feature>
<reference evidence="7 8" key="1">
    <citation type="submission" date="2019-04" db="EMBL/GenBank/DDBJ databases">
        <title>Sphingomonas psychrotolerans sp. nov., isolated from soil in the Tianshan Mountains, Xinjiang, China.</title>
        <authorList>
            <person name="Luo Y."/>
            <person name="Sheng H."/>
        </authorList>
    </citation>
    <scope>NUCLEOTIDE SEQUENCE [LARGE SCALE GENOMIC DNA]</scope>
    <source>
        <strain evidence="7 8">ZFGT-11</strain>
    </source>
</reference>
<dbReference type="PANTHER" id="PTHR43133">
    <property type="entry name" value="RNA POLYMERASE ECF-TYPE SIGMA FACTO"/>
    <property type="match status" value="1"/>
</dbReference>
<dbReference type="InterPro" id="IPR013249">
    <property type="entry name" value="RNA_pol_sigma70_r4_t2"/>
</dbReference>
<dbReference type="OrthoDB" id="7447094at2"/>
<evidence type="ECO:0000256" key="4">
    <source>
        <dbReference type="ARBA" id="ARBA00023163"/>
    </source>
</evidence>
<sequence>MRTRSGEEPSRRTEWQRGVTKKANSLEQFLSYRTELLRYATRLVGDRGEAEDVVQEAWLRFSETASSQPIDEPRGYLHRIVRNLAYDGRRSQALRARYFIENADAEAAAVSLDQPSAESRLISSEELRIVLEALEAMPERMRIAVEMHRFAGAKLKHIAARLDVSVTTAHHLVADGIERCRARLRRRPPE</sequence>
<dbReference type="InterPro" id="IPR014284">
    <property type="entry name" value="RNA_pol_sigma-70_dom"/>
</dbReference>
<dbReference type="AlphaFoldDB" id="A0A4S1WYW7"/>
<accession>A0A4S1WYW7</accession>
<evidence type="ECO:0000259" key="6">
    <source>
        <dbReference type="Pfam" id="PF08281"/>
    </source>
</evidence>
<dbReference type="Gene3D" id="1.10.1740.10">
    <property type="match status" value="1"/>
</dbReference>
<gene>
    <name evidence="7" type="ORF">E5A73_20775</name>
</gene>
<dbReference type="Gene3D" id="1.10.10.10">
    <property type="entry name" value="Winged helix-like DNA-binding domain superfamily/Winged helix DNA-binding domain"/>
    <property type="match status" value="1"/>
</dbReference>
<dbReference type="GO" id="GO:0003677">
    <property type="term" value="F:DNA binding"/>
    <property type="evidence" value="ECO:0007669"/>
    <property type="project" value="InterPro"/>
</dbReference>
<dbReference type="GO" id="GO:0016987">
    <property type="term" value="F:sigma factor activity"/>
    <property type="evidence" value="ECO:0007669"/>
    <property type="project" value="UniProtKB-KW"/>
</dbReference>
<dbReference type="Proteomes" id="UP000306147">
    <property type="component" value="Unassembled WGS sequence"/>
</dbReference>
<evidence type="ECO:0000256" key="1">
    <source>
        <dbReference type="ARBA" id="ARBA00010641"/>
    </source>
</evidence>
<dbReference type="GO" id="GO:0006352">
    <property type="term" value="P:DNA-templated transcription initiation"/>
    <property type="evidence" value="ECO:0007669"/>
    <property type="project" value="InterPro"/>
</dbReference>
<dbReference type="InterPro" id="IPR007627">
    <property type="entry name" value="RNA_pol_sigma70_r2"/>
</dbReference>
<dbReference type="InterPro" id="IPR036388">
    <property type="entry name" value="WH-like_DNA-bd_sf"/>
</dbReference>
<dbReference type="SUPFAM" id="SSF88659">
    <property type="entry name" value="Sigma3 and sigma4 domains of RNA polymerase sigma factors"/>
    <property type="match status" value="1"/>
</dbReference>
<dbReference type="SUPFAM" id="SSF88946">
    <property type="entry name" value="Sigma2 domain of RNA polymerase sigma factors"/>
    <property type="match status" value="1"/>
</dbReference>
<keyword evidence="4" id="KW-0804">Transcription</keyword>
<protein>
    <submittedName>
        <fullName evidence="7">Sigma-70 family RNA polymerase sigma factor</fullName>
    </submittedName>
</protein>
<evidence type="ECO:0000313" key="8">
    <source>
        <dbReference type="Proteomes" id="UP000306147"/>
    </source>
</evidence>
<comment type="similarity">
    <text evidence="1">Belongs to the sigma-70 factor family. ECF subfamily.</text>
</comment>
<dbReference type="InterPro" id="IPR039425">
    <property type="entry name" value="RNA_pol_sigma-70-like"/>
</dbReference>
<keyword evidence="8" id="KW-1185">Reference proteome</keyword>
<proteinExistence type="inferred from homology"/>
<dbReference type="Pfam" id="PF04542">
    <property type="entry name" value="Sigma70_r2"/>
    <property type="match status" value="1"/>
</dbReference>
<evidence type="ECO:0000256" key="3">
    <source>
        <dbReference type="ARBA" id="ARBA00023082"/>
    </source>
</evidence>
<keyword evidence="2" id="KW-0805">Transcription regulation</keyword>
<evidence type="ECO:0000256" key="2">
    <source>
        <dbReference type="ARBA" id="ARBA00023015"/>
    </source>
</evidence>
<dbReference type="PANTHER" id="PTHR43133:SF63">
    <property type="entry name" value="RNA POLYMERASE SIGMA FACTOR FECI-RELATED"/>
    <property type="match status" value="1"/>
</dbReference>
<evidence type="ECO:0000313" key="7">
    <source>
        <dbReference type="EMBL" id="TGX48738.1"/>
    </source>
</evidence>
<keyword evidence="3" id="KW-0731">Sigma factor</keyword>
<comment type="caution">
    <text evidence="7">The sequence shown here is derived from an EMBL/GenBank/DDBJ whole genome shotgun (WGS) entry which is preliminary data.</text>
</comment>
<feature type="domain" description="RNA polymerase sigma-70 region 2" evidence="5">
    <location>
        <begin position="31"/>
        <end position="93"/>
    </location>
</feature>
<dbReference type="InterPro" id="IPR013325">
    <property type="entry name" value="RNA_pol_sigma_r2"/>
</dbReference>
<dbReference type="NCBIfam" id="TIGR02937">
    <property type="entry name" value="sigma70-ECF"/>
    <property type="match status" value="1"/>
</dbReference>
<evidence type="ECO:0000259" key="5">
    <source>
        <dbReference type="Pfam" id="PF04542"/>
    </source>
</evidence>
<organism evidence="7 8">
    <name type="scientific">Sphingomonas gei</name>
    <dbReference type="NCBI Taxonomy" id="1395960"/>
    <lineage>
        <taxon>Bacteria</taxon>
        <taxon>Pseudomonadati</taxon>
        <taxon>Pseudomonadota</taxon>
        <taxon>Alphaproteobacteria</taxon>
        <taxon>Sphingomonadales</taxon>
        <taxon>Sphingomonadaceae</taxon>
        <taxon>Sphingomonas</taxon>
    </lineage>
</organism>
<dbReference type="InterPro" id="IPR013324">
    <property type="entry name" value="RNA_pol_sigma_r3/r4-like"/>
</dbReference>
<name>A0A4S1WYW7_9SPHN</name>
<dbReference type="Pfam" id="PF08281">
    <property type="entry name" value="Sigma70_r4_2"/>
    <property type="match status" value="1"/>
</dbReference>